<proteinExistence type="predicted"/>
<keyword evidence="1" id="KW-0175">Coiled coil</keyword>
<keyword evidence="2" id="KW-0472">Membrane</keyword>
<dbReference type="EMBL" id="JACJPY010000007">
    <property type="protein sequence ID" value="MBD2149277.1"/>
    <property type="molecule type" value="Genomic_DNA"/>
</dbReference>
<evidence type="ECO:0000313" key="4">
    <source>
        <dbReference type="Proteomes" id="UP000631421"/>
    </source>
</evidence>
<feature type="transmembrane region" description="Helical" evidence="2">
    <location>
        <begin position="434"/>
        <end position="454"/>
    </location>
</feature>
<dbReference type="PANTHER" id="PTHR32309:SF31">
    <property type="entry name" value="CAPSULAR EXOPOLYSACCHARIDE FAMILY"/>
    <property type="match status" value="1"/>
</dbReference>
<accession>A0A926US24</accession>
<comment type="caution">
    <text evidence="3">The sequence shown here is derived from an EMBL/GenBank/DDBJ whole genome shotgun (WGS) entry which is preliminary data.</text>
</comment>
<name>A0A926US24_9CYAN</name>
<gene>
    <name evidence="3" type="ORF">H6F44_03930</name>
</gene>
<reference evidence="3 4" key="1">
    <citation type="journal article" date="2015" name="ISME J.">
        <title>Draft Genome Sequence of Streptomyces incarnatus NRRL8089, which Produces the Nucleoside Antibiotic Sinefungin.</title>
        <authorList>
            <person name="Oshima K."/>
            <person name="Hattori M."/>
            <person name="Shimizu H."/>
            <person name="Fukuda K."/>
            <person name="Nemoto M."/>
            <person name="Inagaki K."/>
            <person name="Tamura T."/>
        </authorList>
    </citation>
    <scope>NUCLEOTIDE SEQUENCE [LARGE SCALE GENOMIC DNA]</scope>
    <source>
        <strain evidence="3 4">FACHB-1277</strain>
    </source>
</reference>
<protein>
    <recommendedName>
        <fullName evidence="5">Exopolysaccharide biosynthesis protein</fullName>
    </recommendedName>
</protein>
<feature type="coiled-coil region" evidence="1">
    <location>
        <begin position="180"/>
        <end position="229"/>
    </location>
</feature>
<keyword evidence="2" id="KW-1133">Transmembrane helix</keyword>
<feature type="coiled-coil region" evidence="1">
    <location>
        <begin position="356"/>
        <end position="393"/>
    </location>
</feature>
<dbReference type="PANTHER" id="PTHR32309">
    <property type="entry name" value="TYROSINE-PROTEIN KINASE"/>
    <property type="match status" value="1"/>
</dbReference>
<evidence type="ECO:0000313" key="3">
    <source>
        <dbReference type="EMBL" id="MBD2149277.1"/>
    </source>
</evidence>
<evidence type="ECO:0000256" key="1">
    <source>
        <dbReference type="SAM" id="Coils"/>
    </source>
</evidence>
<keyword evidence="4" id="KW-1185">Reference proteome</keyword>
<dbReference type="AlphaFoldDB" id="A0A926US24"/>
<dbReference type="Proteomes" id="UP000631421">
    <property type="component" value="Unassembled WGS sequence"/>
</dbReference>
<evidence type="ECO:0000256" key="2">
    <source>
        <dbReference type="SAM" id="Phobius"/>
    </source>
</evidence>
<evidence type="ECO:0008006" key="5">
    <source>
        <dbReference type="Google" id="ProtNLM"/>
    </source>
</evidence>
<feature type="transmembrane region" description="Helical" evidence="2">
    <location>
        <begin position="23"/>
        <end position="45"/>
    </location>
</feature>
<sequence length="493" mass="53637">MSKELPPETIDLKAPKRSPSFGWWRYVAIGLVLNAVIWGGALTYLKRTKPKFVSKMAIILPGGNVGANVNLPSIGQASSSSTSASGGSSLDPRANYQYILNDEPVLSAAAASLNIKTSELGKPKSKLIDNTSILQVEIEGPSAKEAQERGFALYNTLMQKVTKLREDEIARRDDGTQATLDMAKIKLAESQKKLAAYKSRSGLSTSDQVKEVAVSLEQLRKQRAEMLAQDILLSDRLQQLSDNLGLSVEEASAAFTLQSDPIYQQNLRDFSESSATLTTLSSKWGENHPNVVKEAARQKNAGKAISDRASFLLKRPLSLQDLARINLNAIGSAGKEGLYRDLVAVQAEQSGIAGQAEELGRQIENFDDRLRDLTQKQLELDRLQRDAQVAEAVFASSLAKIDLSKSDIFTAYPLAQLVSPPSLADEPASPQPKLVMAGAFIGSLLVSAGTFLLWKRKSMAQKRTQEVELAEVTELPTLRAIPNSDRSKTGQSR</sequence>
<dbReference type="InterPro" id="IPR050445">
    <property type="entry name" value="Bact_polysacc_biosynth/exp"/>
</dbReference>
<dbReference type="RefSeq" id="WP_190349647.1">
    <property type="nucleotide sequence ID" value="NZ_JACJPY010000007.1"/>
</dbReference>
<keyword evidence="2" id="KW-0812">Transmembrane</keyword>
<organism evidence="3 4">
    <name type="scientific">Pseudanabaena cinerea FACHB-1277</name>
    <dbReference type="NCBI Taxonomy" id="2949581"/>
    <lineage>
        <taxon>Bacteria</taxon>
        <taxon>Bacillati</taxon>
        <taxon>Cyanobacteriota</taxon>
        <taxon>Cyanophyceae</taxon>
        <taxon>Pseudanabaenales</taxon>
        <taxon>Pseudanabaenaceae</taxon>
        <taxon>Pseudanabaena</taxon>
        <taxon>Pseudanabaena cinerea</taxon>
    </lineage>
</organism>